<feature type="region of interest" description="Disordered" evidence="1">
    <location>
        <begin position="1081"/>
        <end position="1119"/>
    </location>
</feature>
<reference evidence="3 4" key="1">
    <citation type="submission" date="2024-02" db="EMBL/GenBank/DDBJ databases">
        <authorList>
            <consortium name="ELIXIR-Norway"/>
            <consortium name="Elixir Norway"/>
        </authorList>
    </citation>
    <scope>NUCLEOTIDE SEQUENCE [LARGE SCALE GENOMIC DNA]</scope>
</reference>
<feature type="compositionally biased region" description="Gly residues" evidence="1">
    <location>
        <begin position="33"/>
        <end position="44"/>
    </location>
</feature>
<dbReference type="EMBL" id="OZ019893">
    <property type="protein sequence ID" value="CAK9191269.1"/>
    <property type="molecule type" value="Genomic_DNA"/>
</dbReference>
<gene>
    <name evidence="3" type="ORF">CSSPTR1EN2_LOCUS1306</name>
</gene>
<name>A0ABP0TAW7_9BRYO</name>
<proteinExistence type="predicted"/>
<dbReference type="PANTHER" id="PTHR46635">
    <property type="entry name" value="GLYCOSYL TRANSFERASE FAMILY 1 PROTEIN"/>
    <property type="match status" value="1"/>
</dbReference>
<evidence type="ECO:0000313" key="4">
    <source>
        <dbReference type="Proteomes" id="UP001497512"/>
    </source>
</evidence>
<keyword evidence="2" id="KW-0472">Membrane</keyword>
<keyword evidence="2" id="KW-0812">Transmembrane</keyword>
<feature type="compositionally biased region" description="Basic residues" evidence="1">
    <location>
        <begin position="1081"/>
        <end position="1094"/>
    </location>
</feature>
<feature type="compositionally biased region" description="Gly residues" evidence="1">
    <location>
        <begin position="1"/>
        <end position="10"/>
    </location>
</feature>
<accession>A0ABP0TAW7</accession>
<keyword evidence="4" id="KW-1185">Reference proteome</keyword>
<evidence type="ECO:0000313" key="3">
    <source>
        <dbReference type="EMBL" id="CAK9191269.1"/>
    </source>
</evidence>
<feature type="transmembrane region" description="Helical" evidence="2">
    <location>
        <begin position="84"/>
        <end position="111"/>
    </location>
</feature>
<evidence type="ECO:0008006" key="5">
    <source>
        <dbReference type="Google" id="ProtNLM"/>
    </source>
</evidence>
<protein>
    <recommendedName>
        <fullName evidence="5">Glycosyl transferase family 1 domain-containing protein</fullName>
    </recommendedName>
</protein>
<dbReference type="Proteomes" id="UP001497512">
    <property type="component" value="Chromosome 1"/>
</dbReference>
<evidence type="ECO:0000256" key="2">
    <source>
        <dbReference type="SAM" id="Phobius"/>
    </source>
</evidence>
<dbReference type="CDD" id="cd03801">
    <property type="entry name" value="GT4_PimA-like"/>
    <property type="match status" value="1"/>
</dbReference>
<dbReference type="Gene3D" id="3.40.50.2000">
    <property type="entry name" value="Glycogen Phosphorylase B"/>
    <property type="match status" value="1"/>
</dbReference>
<keyword evidence="2" id="KW-1133">Transmembrane helix</keyword>
<sequence>MGDIGPGSSGRGDAHKVPGYPLKRPHTTAVHLGNGGGGGGERDGNGNGYAMGVKNRGHGNRGSSNGTGRVGGGAMMMGKNNKSLVYQILIMFVLTFLVMETVMQGSILMLIRHLDLSANSPDLFVSHAVVVPSSTKDVYGYDVKFVPRIVTMDRLLLSRQRGRPSLTELRNEQRPSAVRPLRLALVCPNLLQSSHSLYFISIAKALQVLGYTLELFTMEDGDMRSIWEALGVPVTELQVDQQYSAIVDWLNYDGIIAMSLNMKCVLSSLAQEPFRAVPVIWVVFDDALGLRLEMYKSADAKGLIHDWKSSFRRADVVVFPNYELPMIYTTLDTGNFFVIPGSPLEVWESEQYMMRHSWKSLRTQAGLEPDCFVIVMVGSPVLYHGMWREHAIVIRAVARALSILEASLNKESSPVHLLVYSSGNTSSAYGEALQVMAQYLGLSNGTVQYVGAGGDMTGTLWMSDVVIYASLREEQTFPAIVTRAMSLQRPVIAPNRTAFRQHIVDGVNGLLFPVGDHLKLSEAIIRVKLSPDTSVMASAGQSSAKNLLATNVNLGYGALLESILEFPAEVELPQSPSEVVELLNRGWCWDLIFPSYAPQVLHPKGSIHSKVEDSQVEDVGGSHLVAVLEDLWALRKSGTAVANLTYVPMALPAQIHQIDPLDGFNLAEARIREPDIEAYLIEKEELSERIEQPQSSWEDVTKFVRKAEVHIDDLRERDEGELVRSGQPLCIYEPYHGSGAWPFLHREIPLYRGISLSTAGKRPWDDDVDAQSRLPALLNGSYYRDALCEYSALFAIAKQIDHVHKNAWIGFQPWWATSRNVALSVEAEAALNGVATTGQDGDTLYFWAHLDSHTAGLAPHSPMQGPQDFWATCDAKNAGHCREAFVRAWRQMYGLPSNWTDLPPMPTDGGTWSALHCWALPTSSFVELVVFARMFVDALDFQNYEEHHDHEHCCFARSKREGKHCYCQLLEGLINVWAYHSARHMIYMDPQTGLMQEQHRLESRQGKMWLKFFRLSTLKMMDEDLAEAADDHDNPKEQWLWPMTGEVYWQGVPEREKQERLRLKLEKKRIHEEKLARLRFRKQKTIGKATRRNPKAADLPAHSSVSEVQQNLPPRGQSS</sequence>
<organism evidence="3 4">
    <name type="scientific">Sphagnum troendelagicum</name>
    <dbReference type="NCBI Taxonomy" id="128251"/>
    <lineage>
        <taxon>Eukaryota</taxon>
        <taxon>Viridiplantae</taxon>
        <taxon>Streptophyta</taxon>
        <taxon>Embryophyta</taxon>
        <taxon>Bryophyta</taxon>
        <taxon>Sphagnophytina</taxon>
        <taxon>Sphagnopsida</taxon>
        <taxon>Sphagnales</taxon>
        <taxon>Sphagnaceae</taxon>
        <taxon>Sphagnum</taxon>
    </lineage>
</organism>
<evidence type="ECO:0000256" key="1">
    <source>
        <dbReference type="SAM" id="MobiDB-lite"/>
    </source>
</evidence>
<feature type="compositionally biased region" description="Polar residues" evidence="1">
    <location>
        <begin position="1103"/>
        <end position="1119"/>
    </location>
</feature>
<feature type="region of interest" description="Disordered" evidence="1">
    <location>
        <begin position="1"/>
        <end position="44"/>
    </location>
</feature>
<dbReference type="PANTHER" id="PTHR46635:SF2">
    <property type="entry name" value="GLYCOSYL TRANSFERASE FAMILY 1 DOMAIN-CONTAINING PROTEIN"/>
    <property type="match status" value="1"/>
</dbReference>
<dbReference type="Pfam" id="PF13692">
    <property type="entry name" value="Glyco_trans_1_4"/>
    <property type="match status" value="1"/>
</dbReference>
<dbReference type="SUPFAM" id="SSF53756">
    <property type="entry name" value="UDP-Glycosyltransferase/glycogen phosphorylase"/>
    <property type="match status" value="1"/>
</dbReference>